<gene>
    <name evidence="1" type="ORF">FEQUK3_LOCUS3732</name>
</gene>
<dbReference type="EMBL" id="CAJSTJ010000122">
    <property type="protein sequence ID" value="CAG7558008.1"/>
    <property type="molecule type" value="Genomic_DNA"/>
</dbReference>
<organism evidence="1 2">
    <name type="scientific">Fusarium equiseti</name>
    <name type="common">Fusarium scirpi</name>
    <dbReference type="NCBI Taxonomy" id="61235"/>
    <lineage>
        <taxon>Eukaryota</taxon>
        <taxon>Fungi</taxon>
        <taxon>Dikarya</taxon>
        <taxon>Ascomycota</taxon>
        <taxon>Pezizomycotina</taxon>
        <taxon>Sordariomycetes</taxon>
        <taxon>Hypocreomycetidae</taxon>
        <taxon>Hypocreales</taxon>
        <taxon>Nectriaceae</taxon>
        <taxon>Fusarium</taxon>
        <taxon>Fusarium incarnatum-equiseti species complex</taxon>
    </lineage>
</organism>
<evidence type="ECO:0000313" key="2">
    <source>
        <dbReference type="Proteomes" id="UP000693738"/>
    </source>
</evidence>
<reference evidence="1" key="1">
    <citation type="submission" date="2021-05" db="EMBL/GenBank/DDBJ databases">
        <authorList>
            <person name="Khan N."/>
        </authorList>
    </citation>
    <scope>NUCLEOTIDE SEQUENCE</scope>
</reference>
<name>A0A8J2NBG2_FUSEQ</name>
<dbReference type="Proteomes" id="UP000693738">
    <property type="component" value="Unassembled WGS sequence"/>
</dbReference>
<sequence length="189" mass="22831">MCKVTHYMCDCCEVLFDRLWSKCHYDPRNIYECRNLDERVSRAMYCESCDEAFRFKQLGWYRYLADPHRLITKWGEFKARLEALTKAIIEQREYKAQQEALDKAQRKDLKKLEALGKAQRVILERAQLKAFEKEMIERREYKAYLESLDKDQLEALEQARLEAREKAREKEIIDQRKFNALLEEFNKGE</sequence>
<protein>
    <submittedName>
        <fullName evidence="1">Uncharacterized protein</fullName>
    </submittedName>
</protein>
<proteinExistence type="predicted"/>
<comment type="caution">
    <text evidence="1">The sequence shown here is derived from an EMBL/GenBank/DDBJ whole genome shotgun (WGS) entry which is preliminary data.</text>
</comment>
<dbReference type="AlphaFoldDB" id="A0A8J2NBG2"/>
<evidence type="ECO:0000313" key="1">
    <source>
        <dbReference type="EMBL" id="CAG7558008.1"/>
    </source>
</evidence>
<accession>A0A8J2NBG2</accession>